<evidence type="ECO:0008006" key="3">
    <source>
        <dbReference type="Google" id="ProtNLM"/>
    </source>
</evidence>
<sequence length="99" mass="10817">MRITPAQSKIIHETVAAMFGPGACVRLFGSRLDEAARGGDIDLFVETNQRIANRAAMASRLAAQLQITLGDQRIDVILVDPETRPQPIHAQVRHHGVPL</sequence>
<protein>
    <recommendedName>
        <fullName evidence="3">Nucleotidyltransferase-like protein</fullName>
    </recommendedName>
</protein>
<dbReference type="Proteomes" id="UP000295717">
    <property type="component" value="Unassembled WGS sequence"/>
</dbReference>
<dbReference type="OrthoDB" id="14556at2"/>
<keyword evidence="2" id="KW-1185">Reference proteome</keyword>
<evidence type="ECO:0000313" key="2">
    <source>
        <dbReference type="Proteomes" id="UP000295717"/>
    </source>
</evidence>
<dbReference type="EMBL" id="SMAO01000006">
    <property type="protein sequence ID" value="TCT20213.1"/>
    <property type="molecule type" value="Genomic_DNA"/>
</dbReference>
<accession>A0A4R3MZM8</accession>
<dbReference type="AlphaFoldDB" id="A0A4R3MZM8"/>
<gene>
    <name evidence="1" type="ORF">EDC35_106140</name>
</gene>
<dbReference type="SUPFAM" id="SSF81301">
    <property type="entry name" value="Nucleotidyltransferase"/>
    <property type="match status" value="1"/>
</dbReference>
<evidence type="ECO:0000313" key="1">
    <source>
        <dbReference type="EMBL" id="TCT20213.1"/>
    </source>
</evidence>
<dbReference type="InterPro" id="IPR043519">
    <property type="entry name" value="NT_sf"/>
</dbReference>
<name>A0A4R3MZM8_9GAMM</name>
<proteinExistence type="predicted"/>
<reference evidence="1 2" key="1">
    <citation type="submission" date="2019-03" db="EMBL/GenBank/DDBJ databases">
        <title>Genomic Encyclopedia of Type Strains, Phase IV (KMG-IV): sequencing the most valuable type-strain genomes for metagenomic binning, comparative biology and taxonomic classification.</title>
        <authorList>
            <person name="Goeker M."/>
        </authorList>
    </citation>
    <scope>NUCLEOTIDE SEQUENCE [LARGE SCALE GENOMIC DNA]</scope>
    <source>
        <strain evidence="1 2">DSM 13587</strain>
    </source>
</reference>
<organism evidence="1 2">
    <name type="scientific">Thiobaca trueperi</name>
    <dbReference type="NCBI Taxonomy" id="127458"/>
    <lineage>
        <taxon>Bacteria</taxon>
        <taxon>Pseudomonadati</taxon>
        <taxon>Pseudomonadota</taxon>
        <taxon>Gammaproteobacteria</taxon>
        <taxon>Chromatiales</taxon>
        <taxon>Chromatiaceae</taxon>
        <taxon>Thiobaca</taxon>
    </lineage>
</organism>
<dbReference type="Gene3D" id="3.30.460.10">
    <property type="entry name" value="Beta Polymerase, domain 2"/>
    <property type="match status" value="1"/>
</dbReference>
<comment type="caution">
    <text evidence="1">The sequence shown here is derived from an EMBL/GenBank/DDBJ whole genome shotgun (WGS) entry which is preliminary data.</text>
</comment>